<dbReference type="Proteomes" id="UP001408356">
    <property type="component" value="Unassembled WGS sequence"/>
</dbReference>
<dbReference type="InterPro" id="IPR036318">
    <property type="entry name" value="FAD-bd_PCMH-like_sf"/>
</dbReference>
<dbReference type="Pfam" id="PF08031">
    <property type="entry name" value="BBE"/>
    <property type="match status" value="1"/>
</dbReference>
<protein>
    <recommendedName>
        <fullName evidence="6">FAD-binding PCMH-type domain-containing protein</fullName>
    </recommendedName>
</protein>
<dbReference type="InterPro" id="IPR016169">
    <property type="entry name" value="FAD-bd_PCMH_sub2"/>
</dbReference>
<comment type="cofactor">
    <cofactor evidence="1">
        <name>FAD</name>
        <dbReference type="ChEBI" id="CHEBI:57692"/>
    </cofactor>
</comment>
<evidence type="ECO:0000259" key="6">
    <source>
        <dbReference type="PROSITE" id="PS51387"/>
    </source>
</evidence>
<organism evidence="7 8">
    <name type="scientific">Seiridium unicorne</name>
    <dbReference type="NCBI Taxonomy" id="138068"/>
    <lineage>
        <taxon>Eukaryota</taxon>
        <taxon>Fungi</taxon>
        <taxon>Dikarya</taxon>
        <taxon>Ascomycota</taxon>
        <taxon>Pezizomycotina</taxon>
        <taxon>Sordariomycetes</taxon>
        <taxon>Xylariomycetidae</taxon>
        <taxon>Amphisphaeriales</taxon>
        <taxon>Sporocadaceae</taxon>
        <taxon>Seiridium</taxon>
    </lineage>
</organism>
<name>A0ABR2UHH8_9PEZI</name>
<dbReference type="Pfam" id="PF01565">
    <property type="entry name" value="FAD_binding_4"/>
    <property type="match status" value="1"/>
</dbReference>
<evidence type="ECO:0000256" key="4">
    <source>
        <dbReference type="ARBA" id="ARBA00022827"/>
    </source>
</evidence>
<dbReference type="PANTHER" id="PTHR42973:SF39">
    <property type="entry name" value="FAD-BINDING PCMH-TYPE DOMAIN-CONTAINING PROTEIN"/>
    <property type="match status" value="1"/>
</dbReference>
<evidence type="ECO:0000256" key="3">
    <source>
        <dbReference type="ARBA" id="ARBA00022630"/>
    </source>
</evidence>
<comment type="similarity">
    <text evidence="2">Belongs to the oxygen-dependent FAD-linked oxidoreductase family.</text>
</comment>
<evidence type="ECO:0000256" key="2">
    <source>
        <dbReference type="ARBA" id="ARBA00005466"/>
    </source>
</evidence>
<accession>A0ABR2UHH8</accession>
<keyword evidence="5" id="KW-0560">Oxidoreductase</keyword>
<dbReference type="InterPro" id="IPR006094">
    <property type="entry name" value="Oxid_FAD_bind_N"/>
</dbReference>
<evidence type="ECO:0000313" key="7">
    <source>
        <dbReference type="EMBL" id="KAK9413816.1"/>
    </source>
</evidence>
<keyword evidence="8" id="KW-1185">Reference proteome</keyword>
<dbReference type="InterPro" id="IPR050416">
    <property type="entry name" value="FAD-linked_Oxidoreductase"/>
</dbReference>
<feature type="domain" description="FAD-binding PCMH-type" evidence="6">
    <location>
        <begin position="48"/>
        <end position="229"/>
    </location>
</feature>
<comment type="caution">
    <text evidence="7">The sequence shown here is derived from an EMBL/GenBank/DDBJ whole genome shotgun (WGS) entry which is preliminary data.</text>
</comment>
<dbReference type="SUPFAM" id="SSF56176">
    <property type="entry name" value="FAD-binding/transporter-associated domain-like"/>
    <property type="match status" value="1"/>
</dbReference>
<keyword evidence="3" id="KW-0285">Flavoprotein</keyword>
<evidence type="ECO:0000256" key="5">
    <source>
        <dbReference type="ARBA" id="ARBA00023002"/>
    </source>
</evidence>
<dbReference type="InterPro" id="IPR016166">
    <property type="entry name" value="FAD-bd_PCMH"/>
</dbReference>
<dbReference type="Gene3D" id="3.30.465.10">
    <property type="match status" value="2"/>
</dbReference>
<dbReference type="PROSITE" id="PS51387">
    <property type="entry name" value="FAD_PCMH"/>
    <property type="match status" value="1"/>
</dbReference>
<dbReference type="PANTHER" id="PTHR42973">
    <property type="entry name" value="BINDING OXIDOREDUCTASE, PUTATIVE (AFU_ORTHOLOGUE AFUA_1G17690)-RELATED"/>
    <property type="match status" value="1"/>
</dbReference>
<dbReference type="InterPro" id="IPR012951">
    <property type="entry name" value="BBE"/>
</dbReference>
<keyword evidence="4" id="KW-0274">FAD</keyword>
<proteinExistence type="inferred from homology"/>
<evidence type="ECO:0000256" key="1">
    <source>
        <dbReference type="ARBA" id="ARBA00001974"/>
    </source>
</evidence>
<reference evidence="7 8" key="1">
    <citation type="journal article" date="2024" name="J. Plant Pathol.">
        <title>Sequence and assembly of the genome of Seiridium unicorne, isolate CBS 538.82, causal agent of cypress canker disease.</title>
        <authorList>
            <person name="Scali E."/>
            <person name="Rocca G.D."/>
            <person name="Danti R."/>
            <person name="Garbelotto M."/>
            <person name="Barberini S."/>
            <person name="Baroncelli R."/>
            <person name="Emiliani G."/>
        </authorList>
    </citation>
    <scope>NUCLEOTIDE SEQUENCE [LARGE SCALE GENOMIC DNA]</scope>
    <source>
        <strain evidence="7 8">BM-138-508</strain>
    </source>
</reference>
<sequence>MERSASLVPRLFPRRSTSNTAGSLYWSRRNQTNRDYEKAVVTSNLLFRFTRPPCVLKPESTEHVRKIVEQAKSAKIPITIRCGGHSYAGHSTGIEKETILVDLRSMNTVQLDMKSQIVTVGAGCQWGEIYRHLIEGEYDGWVINGGRCPYVGVGGYILGGGLAPFGRSFGMGSGTLLEATIVTADGKIVVVSKQDPKGSDKGRLFWALRGAGSGNFGIVTQMKLRVLRLSTRAGGKVVGGSMWVCNLRQNVPDVVSFNVYFDGSQKKFEKLIDDNIKTDEVGKQLKRRILPEPSTRFLYETLEAQWYDEGKKFFAEDKTYRIFTSFCFNREQITNNVDKITAMCKERMTAFLNKFTGDNVQMDITWIHAGGQAGKKMGPTESAFYWRDTVYHCYIEVLWKDKWMEKAMRRFMWKLKKEFRPYSIQGEAAFINFPDRNLDRDEYERAYFGENRHELRKIKKIWDKDNYFKWQQQVKLPKDVTEKGDDVDGINDEEDTDWIASKQWKPYVWKHHESEDTSADLEALWDLET</sequence>
<dbReference type="EMBL" id="JARVKF010000434">
    <property type="protein sequence ID" value="KAK9413816.1"/>
    <property type="molecule type" value="Genomic_DNA"/>
</dbReference>
<gene>
    <name evidence="7" type="ORF">SUNI508_11634</name>
</gene>
<evidence type="ECO:0000313" key="8">
    <source>
        <dbReference type="Proteomes" id="UP001408356"/>
    </source>
</evidence>